<name>A0ABN7WE40_GIGMA</name>
<feature type="non-terminal residue" evidence="1">
    <location>
        <position position="1"/>
    </location>
</feature>
<evidence type="ECO:0000313" key="1">
    <source>
        <dbReference type="EMBL" id="CAG8828532.1"/>
    </source>
</evidence>
<protein>
    <submittedName>
        <fullName evidence="1">12317_t:CDS:1</fullName>
    </submittedName>
</protein>
<evidence type="ECO:0000313" key="2">
    <source>
        <dbReference type="Proteomes" id="UP000789901"/>
    </source>
</evidence>
<comment type="caution">
    <text evidence="1">The sequence shown here is derived from an EMBL/GenBank/DDBJ whole genome shotgun (WGS) entry which is preliminary data.</text>
</comment>
<gene>
    <name evidence="1" type="ORF">GMARGA_LOCUS29726</name>
</gene>
<keyword evidence="2" id="KW-1185">Reference proteome</keyword>
<dbReference type="Proteomes" id="UP000789901">
    <property type="component" value="Unassembled WGS sequence"/>
</dbReference>
<proteinExistence type="predicted"/>
<accession>A0ABN7WE40</accession>
<organism evidence="1 2">
    <name type="scientific">Gigaspora margarita</name>
    <dbReference type="NCBI Taxonomy" id="4874"/>
    <lineage>
        <taxon>Eukaryota</taxon>
        <taxon>Fungi</taxon>
        <taxon>Fungi incertae sedis</taxon>
        <taxon>Mucoromycota</taxon>
        <taxon>Glomeromycotina</taxon>
        <taxon>Glomeromycetes</taxon>
        <taxon>Diversisporales</taxon>
        <taxon>Gigasporaceae</taxon>
        <taxon>Gigaspora</taxon>
    </lineage>
</organism>
<dbReference type="EMBL" id="CAJVQB010040551">
    <property type="protein sequence ID" value="CAG8828532.1"/>
    <property type="molecule type" value="Genomic_DNA"/>
</dbReference>
<sequence>KNQNEKEVDNRIKLALQLGDPKIITDLCEHNPGALIHYEVFEK</sequence>
<reference evidence="1 2" key="1">
    <citation type="submission" date="2021-06" db="EMBL/GenBank/DDBJ databases">
        <authorList>
            <person name="Kallberg Y."/>
            <person name="Tangrot J."/>
            <person name="Rosling A."/>
        </authorList>
    </citation>
    <scope>NUCLEOTIDE SEQUENCE [LARGE SCALE GENOMIC DNA]</scope>
    <source>
        <strain evidence="1 2">120-4 pot B 10/14</strain>
    </source>
</reference>